<dbReference type="Pfam" id="PF00535">
    <property type="entry name" value="Glycos_transf_2"/>
    <property type="match status" value="1"/>
</dbReference>
<feature type="domain" description="Glycosyltransferase 2-like" evidence="3">
    <location>
        <begin position="4"/>
        <end position="170"/>
    </location>
</feature>
<dbReference type="EMBL" id="VWMK01000017">
    <property type="protein sequence ID" value="KAA3761433.1"/>
    <property type="molecule type" value="Genomic_DNA"/>
</dbReference>
<dbReference type="InterPro" id="IPR001173">
    <property type="entry name" value="Glyco_trans_2-like"/>
</dbReference>
<dbReference type="InterPro" id="IPR029044">
    <property type="entry name" value="Nucleotide-diphossugar_trans"/>
</dbReference>
<evidence type="ECO:0000256" key="2">
    <source>
        <dbReference type="ARBA" id="ARBA00022679"/>
    </source>
</evidence>
<dbReference type="RefSeq" id="WP_129648297.1">
    <property type="nucleotide sequence ID" value="NZ_CP081902.1"/>
</dbReference>
<evidence type="ECO:0000259" key="3">
    <source>
        <dbReference type="Pfam" id="PF00535"/>
    </source>
</evidence>
<comment type="caution">
    <text evidence="4">The sequence shown here is derived from an EMBL/GenBank/DDBJ whole genome shotgun (WGS) entry which is preliminary data.</text>
</comment>
<organism evidence="4 5">
    <name type="scientific">Bacteroides salyersiae</name>
    <dbReference type="NCBI Taxonomy" id="291644"/>
    <lineage>
        <taxon>Bacteria</taxon>
        <taxon>Pseudomonadati</taxon>
        <taxon>Bacteroidota</taxon>
        <taxon>Bacteroidia</taxon>
        <taxon>Bacteroidales</taxon>
        <taxon>Bacteroidaceae</taxon>
        <taxon>Bacteroides</taxon>
    </lineage>
</organism>
<dbReference type="CDD" id="cd00761">
    <property type="entry name" value="Glyco_tranf_GTA_type"/>
    <property type="match status" value="1"/>
</dbReference>
<dbReference type="Gene3D" id="3.90.550.10">
    <property type="entry name" value="Spore Coat Polysaccharide Biosynthesis Protein SpsA, Chain A"/>
    <property type="match status" value="1"/>
</dbReference>
<proteinExistence type="predicted"/>
<evidence type="ECO:0000313" key="5">
    <source>
        <dbReference type="Proteomes" id="UP000422221"/>
    </source>
</evidence>
<keyword evidence="2 4" id="KW-0808">Transferase</keyword>
<reference evidence="4 5" key="1">
    <citation type="journal article" date="2019" name="Nat. Med.">
        <title>A library of human gut bacterial isolates paired with longitudinal multiomics data enables mechanistic microbiome research.</title>
        <authorList>
            <person name="Poyet M."/>
            <person name="Groussin M."/>
            <person name="Gibbons S.M."/>
            <person name="Avila-Pacheco J."/>
            <person name="Jiang X."/>
            <person name="Kearney S.M."/>
            <person name="Perrotta A.R."/>
            <person name="Berdy B."/>
            <person name="Zhao S."/>
            <person name="Lieberman T.D."/>
            <person name="Swanson P.K."/>
            <person name="Smith M."/>
            <person name="Roesemann S."/>
            <person name="Alexander J.E."/>
            <person name="Rich S.A."/>
            <person name="Livny J."/>
            <person name="Vlamakis H."/>
            <person name="Clish C."/>
            <person name="Bullock K."/>
            <person name="Deik A."/>
            <person name="Scott J."/>
            <person name="Pierce K.A."/>
            <person name="Xavier R.J."/>
            <person name="Alm E.J."/>
        </authorList>
    </citation>
    <scope>NUCLEOTIDE SEQUENCE [LARGE SCALE GENOMIC DNA]</scope>
    <source>
        <strain evidence="4 5">BIOML-A10</strain>
    </source>
</reference>
<name>A0A7J4XG24_9BACE</name>
<dbReference type="GO" id="GO:0016758">
    <property type="term" value="F:hexosyltransferase activity"/>
    <property type="evidence" value="ECO:0007669"/>
    <property type="project" value="UniProtKB-ARBA"/>
</dbReference>
<dbReference type="PANTHER" id="PTHR22916:SF51">
    <property type="entry name" value="GLYCOSYLTRANSFERASE EPSH-RELATED"/>
    <property type="match status" value="1"/>
</dbReference>
<sequence length="324" mass="37534">MKVSFVIPVYKVEKYLDECVQSILKQTYRDYEILLVDDGSPDLCPEMCDHWARVDDRIKTLHKPNGGLSDARNYGLRHAMGEYIVFIDSDDFWCHDDDLQKLMAVAEKNPQVDFVGYNCQYYYEDKNAYFSWIAYSDELSALVTGDKAIQLLVKSGTFPMSACLKLMKRSTLVDGGISFKKGQIAEDIPWFINLLDKSKNCMFVNEYVYAYRQNVAGSITASGGERSFNSLFDIVKTEIKRMDSRSFSQEAKDALYSFLAYEFCILLTMSSCMPKEKRKDLLQYKWLLKYTANPKVRKAALVNKFFGIKVTEWVLKYYTNHVRK</sequence>
<evidence type="ECO:0000256" key="1">
    <source>
        <dbReference type="ARBA" id="ARBA00022676"/>
    </source>
</evidence>
<protein>
    <submittedName>
        <fullName evidence="4">Glycosyltransferase family 2 protein</fullName>
    </submittedName>
</protein>
<dbReference type="SUPFAM" id="SSF53448">
    <property type="entry name" value="Nucleotide-diphospho-sugar transferases"/>
    <property type="match status" value="1"/>
</dbReference>
<dbReference type="Proteomes" id="UP000422221">
    <property type="component" value="Unassembled WGS sequence"/>
</dbReference>
<dbReference type="PANTHER" id="PTHR22916">
    <property type="entry name" value="GLYCOSYLTRANSFERASE"/>
    <property type="match status" value="1"/>
</dbReference>
<dbReference type="AlphaFoldDB" id="A0A7J4XG24"/>
<gene>
    <name evidence="4" type="ORF">F3F73_16185</name>
</gene>
<keyword evidence="1" id="KW-0328">Glycosyltransferase</keyword>
<accession>A0A7J4XG24</accession>
<evidence type="ECO:0000313" key="4">
    <source>
        <dbReference type="EMBL" id="KAA3761433.1"/>
    </source>
</evidence>